<dbReference type="AlphaFoldDB" id="A0A4P2Q0R6"/>
<proteinExistence type="predicted"/>
<sequence length="302" mass="33304">MLARNSIILKSGLVWLTLALAACVAHDDGGGSDDTSGSEAEAVGVSDEPSPADSLPAAEEEIQRTELATLEFPDRRSIRFSVDEDAHAIVVEEHGPVAEGVGMPLLMRAPMRDLDALQVYMALTPADREVPRALYELGVPEGARPALTQRALVDSLAPMPAHVVSYRLVDTDQDAEYMPSLCGANGSTAFQALCSTSNAPEQWCASGKHTWHGRESSGNYNKSEGLTVSCQASVQTTHRRKVALTWWENTFNMDTDQYWHFTRVENYAPASKYKRYVRMDRYNPTSVDTSVSYIRSWIGFRN</sequence>
<organism evidence="3 4">
    <name type="scientific">Sorangium cellulosum</name>
    <name type="common">Polyangium cellulosum</name>
    <dbReference type="NCBI Taxonomy" id="56"/>
    <lineage>
        <taxon>Bacteria</taxon>
        <taxon>Pseudomonadati</taxon>
        <taxon>Myxococcota</taxon>
        <taxon>Polyangia</taxon>
        <taxon>Polyangiales</taxon>
        <taxon>Polyangiaceae</taxon>
        <taxon>Sorangium</taxon>
    </lineage>
</organism>
<evidence type="ECO:0000313" key="4">
    <source>
        <dbReference type="Proteomes" id="UP000295781"/>
    </source>
</evidence>
<reference evidence="3 4" key="1">
    <citation type="submission" date="2015-09" db="EMBL/GenBank/DDBJ databases">
        <title>Sorangium comparison.</title>
        <authorList>
            <person name="Zaburannyi N."/>
            <person name="Bunk B."/>
            <person name="Overmann J."/>
            <person name="Mueller R."/>
        </authorList>
    </citation>
    <scope>NUCLEOTIDE SEQUENCE [LARGE SCALE GENOMIC DNA]</scope>
    <source>
        <strain evidence="3 4">So ceGT47</strain>
    </source>
</reference>
<feature type="region of interest" description="Disordered" evidence="1">
    <location>
        <begin position="28"/>
        <end position="58"/>
    </location>
</feature>
<dbReference type="PROSITE" id="PS51257">
    <property type="entry name" value="PROKAR_LIPOPROTEIN"/>
    <property type="match status" value="1"/>
</dbReference>
<evidence type="ECO:0000256" key="2">
    <source>
        <dbReference type="SAM" id="SignalP"/>
    </source>
</evidence>
<gene>
    <name evidence="3" type="ORF">SOCEGT47_033070</name>
</gene>
<dbReference type="Proteomes" id="UP000295781">
    <property type="component" value="Chromosome"/>
</dbReference>
<feature type="signal peptide" evidence="2">
    <location>
        <begin position="1"/>
        <end position="21"/>
    </location>
</feature>
<feature type="chain" id="PRO_5020351597" evidence="2">
    <location>
        <begin position="22"/>
        <end position="302"/>
    </location>
</feature>
<dbReference type="EMBL" id="CP012670">
    <property type="protein sequence ID" value="AUX22795.1"/>
    <property type="molecule type" value="Genomic_DNA"/>
</dbReference>
<keyword evidence="2" id="KW-0732">Signal</keyword>
<name>A0A4P2Q0R6_SORCE</name>
<accession>A0A4P2Q0R6</accession>
<protein>
    <submittedName>
        <fullName evidence="3">Uncharacterized protein</fullName>
    </submittedName>
</protein>
<evidence type="ECO:0000313" key="3">
    <source>
        <dbReference type="EMBL" id="AUX22795.1"/>
    </source>
</evidence>
<evidence type="ECO:0000256" key="1">
    <source>
        <dbReference type="SAM" id="MobiDB-lite"/>
    </source>
</evidence>
<dbReference type="RefSeq" id="WP_129347901.1">
    <property type="nucleotide sequence ID" value="NZ_CP012670.1"/>
</dbReference>